<evidence type="ECO:0000259" key="12">
    <source>
        <dbReference type="Pfam" id="PF01467"/>
    </source>
</evidence>
<dbReference type="SUPFAM" id="SSF52374">
    <property type="entry name" value="Nucleotidylyl transferase"/>
    <property type="match status" value="1"/>
</dbReference>
<comment type="function">
    <text evidence="1 11">Catalyzes the reversible adenylation of nicotinate mononucleotide (NaMN) to nicotinic acid adenine dinucleotide (NaAD).</text>
</comment>
<gene>
    <name evidence="11" type="primary">nadD</name>
    <name evidence="13" type="ORF">BECKDK2373B_GA0170837_11223</name>
    <name evidence="14" type="ORF">BECKDK2373C_GA0170839_111612</name>
</gene>
<dbReference type="NCBIfam" id="NF000839">
    <property type="entry name" value="PRK00071.1-1"/>
    <property type="match status" value="1"/>
</dbReference>
<keyword evidence="9 11" id="KW-0520">NAD</keyword>
<comment type="pathway">
    <text evidence="2 11">Cofactor biosynthesis; NAD(+) biosynthesis; deamido-NAD(+) from nicotinate D-ribonucleotide: step 1/1.</text>
</comment>
<dbReference type="GO" id="GO:0005524">
    <property type="term" value="F:ATP binding"/>
    <property type="evidence" value="ECO:0007669"/>
    <property type="project" value="UniProtKB-KW"/>
</dbReference>
<dbReference type="NCBIfam" id="NF000840">
    <property type="entry name" value="PRK00071.1-3"/>
    <property type="match status" value="1"/>
</dbReference>
<dbReference type="GO" id="GO:0004515">
    <property type="term" value="F:nicotinate-nucleotide adenylyltransferase activity"/>
    <property type="evidence" value="ECO:0007669"/>
    <property type="project" value="UniProtKB-UniRule"/>
</dbReference>
<evidence type="ECO:0000313" key="13">
    <source>
        <dbReference type="EMBL" id="VFJ63218.1"/>
    </source>
</evidence>
<comment type="similarity">
    <text evidence="3 11">Belongs to the NadD family.</text>
</comment>
<dbReference type="EMBL" id="CAADEY010000116">
    <property type="protein sequence ID" value="VFJ64329.1"/>
    <property type="molecule type" value="Genomic_DNA"/>
</dbReference>
<dbReference type="InterPro" id="IPR005248">
    <property type="entry name" value="NadD/NMNAT"/>
</dbReference>
<keyword evidence="7 11" id="KW-0547">Nucleotide-binding</keyword>
<dbReference type="AlphaFoldDB" id="A0A450TC08"/>
<dbReference type="Pfam" id="PF01467">
    <property type="entry name" value="CTP_transf_like"/>
    <property type="match status" value="1"/>
</dbReference>
<proteinExistence type="inferred from homology"/>
<feature type="domain" description="Cytidyltransferase-like" evidence="12">
    <location>
        <begin position="8"/>
        <end position="186"/>
    </location>
</feature>
<evidence type="ECO:0000256" key="11">
    <source>
        <dbReference type="HAMAP-Rule" id="MF_00244"/>
    </source>
</evidence>
<evidence type="ECO:0000256" key="5">
    <source>
        <dbReference type="ARBA" id="ARBA00022679"/>
    </source>
</evidence>
<organism evidence="14">
    <name type="scientific">Candidatus Kentrum sp. DK</name>
    <dbReference type="NCBI Taxonomy" id="2126562"/>
    <lineage>
        <taxon>Bacteria</taxon>
        <taxon>Pseudomonadati</taxon>
        <taxon>Pseudomonadota</taxon>
        <taxon>Gammaproteobacteria</taxon>
        <taxon>Candidatus Kentrum</taxon>
    </lineage>
</organism>
<evidence type="ECO:0000256" key="4">
    <source>
        <dbReference type="ARBA" id="ARBA00022642"/>
    </source>
</evidence>
<dbReference type="HAMAP" id="MF_00244">
    <property type="entry name" value="NaMN_adenylyltr"/>
    <property type="match status" value="1"/>
</dbReference>
<dbReference type="NCBIfam" id="TIGR00125">
    <property type="entry name" value="cyt_tran_rel"/>
    <property type="match status" value="1"/>
</dbReference>
<dbReference type="Gene3D" id="3.40.50.620">
    <property type="entry name" value="HUPs"/>
    <property type="match status" value="1"/>
</dbReference>
<evidence type="ECO:0000313" key="14">
    <source>
        <dbReference type="EMBL" id="VFJ64329.1"/>
    </source>
</evidence>
<evidence type="ECO:0000256" key="3">
    <source>
        <dbReference type="ARBA" id="ARBA00009014"/>
    </source>
</evidence>
<accession>A0A450TC08</accession>
<evidence type="ECO:0000256" key="8">
    <source>
        <dbReference type="ARBA" id="ARBA00022840"/>
    </source>
</evidence>
<dbReference type="NCBIfam" id="TIGR00482">
    <property type="entry name" value="nicotinate (nicotinamide) nucleotide adenylyltransferase"/>
    <property type="match status" value="1"/>
</dbReference>
<evidence type="ECO:0000256" key="1">
    <source>
        <dbReference type="ARBA" id="ARBA00002324"/>
    </source>
</evidence>
<name>A0A450TC08_9GAMM</name>
<dbReference type="EMBL" id="CAADEX010000122">
    <property type="protein sequence ID" value="VFJ63218.1"/>
    <property type="molecule type" value="Genomic_DNA"/>
</dbReference>
<evidence type="ECO:0000256" key="9">
    <source>
        <dbReference type="ARBA" id="ARBA00023027"/>
    </source>
</evidence>
<reference evidence="14" key="1">
    <citation type="submission" date="2019-02" db="EMBL/GenBank/DDBJ databases">
        <authorList>
            <person name="Gruber-Vodicka R. H."/>
            <person name="Seah K. B. B."/>
        </authorList>
    </citation>
    <scope>NUCLEOTIDE SEQUENCE</scope>
    <source>
        <strain evidence="14">BECK_DK161</strain>
        <strain evidence="13">BECK_DK47</strain>
    </source>
</reference>
<dbReference type="PANTHER" id="PTHR39321:SF3">
    <property type="entry name" value="PHOSPHOPANTETHEINE ADENYLYLTRANSFERASE"/>
    <property type="match status" value="1"/>
</dbReference>
<evidence type="ECO:0000256" key="6">
    <source>
        <dbReference type="ARBA" id="ARBA00022695"/>
    </source>
</evidence>
<comment type="catalytic activity">
    <reaction evidence="10 11">
        <text>nicotinate beta-D-ribonucleotide + ATP + H(+) = deamido-NAD(+) + diphosphate</text>
        <dbReference type="Rhea" id="RHEA:22860"/>
        <dbReference type="ChEBI" id="CHEBI:15378"/>
        <dbReference type="ChEBI" id="CHEBI:30616"/>
        <dbReference type="ChEBI" id="CHEBI:33019"/>
        <dbReference type="ChEBI" id="CHEBI:57502"/>
        <dbReference type="ChEBI" id="CHEBI:58437"/>
        <dbReference type="EC" id="2.7.7.18"/>
    </reaction>
</comment>
<dbReference type="GO" id="GO:0009435">
    <property type="term" value="P:NAD+ biosynthetic process"/>
    <property type="evidence" value="ECO:0007669"/>
    <property type="project" value="UniProtKB-UniRule"/>
</dbReference>
<dbReference type="CDD" id="cd02165">
    <property type="entry name" value="NMNAT"/>
    <property type="match status" value="1"/>
</dbReference>
<sequence>MRYDPIGILGGTFDPVHHGHLRLALEARERLELSHVRLIPVGMPPHRLPPRADGRMRLRMLEAAVRGEAGLVADERELRQGGVSYTVETLEALRRRFSGGAFCLILGMDAFCCLDSWHRWERLLALAHIVVARRPGAALPAQGVVAHLLAERETEDPADLRQEPAGRIIGLCVPQLEISSTDVRARATCGASIRYLVPDPVLEIIAHEQLYV</sequence>
<evidence type="ECO:0000256" key="10">
    <source>
        <dbReference type="ARBA" id="ARBA00048721"/>
    </source>
</evidence>
<keyword evidence="6 11" id="KW-0548">Nucleotidyltransferase</keyword>
<dbReference type="InterPro" id="IPR004821">
    <property type="entry name" value="Cyt_trans-like"/>
</dbReference>
<evidence type="ECO:0000256" key="2">
    <source>
        <dbReference type="ARBA" id="ARBA00005019"/>
    </source>
</evidence>
<keyword evidence="4 11" id="KW-0662">Pyridine nucleotide biosynthesis</keyword>
<protein>
    <recommendedName>
        <fullName evidence="11">Probable nicotinate-nucleotide adenylyltransferase</fullName>
        <ecNumber evidence="11">2.7.7.18</ecNumber>
    </recommendedName>
    <alternativeName>
        <fullName evidence="11">Deamido-NAD(+) diphosphorylase</fullName>
    </alternativeName>
    <alternativeName>
        <fullName evidence="11">Deamido-NAD(+) pyrophosphorylase</fullName>
    </alternativeName>
    <alternativeName>
        <fullName evidence="11">Nicotinate mononucleotide adenylyltransferase</fullName>
        <shortName evidence="11">NaMN adenylyltransferase</shortName>
    </alternativeName>
</protein>
<keyword evidence="5 11" id="KW-0808">Transferase</keyword>
<evidence type="ECO:0000256" key="7">
    <source>
        <dbReference type="ARBA" id="ARBA00022741"/>
    </source>
</evidence>
<dbReference type="InterPro" id="IPR014729">
    <property type="entry name" value="Rossmann-like_a/b/a_fold"/>
</dbReference>
<dbReference type="PANTHER" id="PTHR39321">
    <property type="entry name" value="NICOTINATE-NUCLEOTIDE ADENYLYLTRANSFERASE-RELATED"/>
    <property type="match status" value="1"/>
</dbReference>
<keyword evidence="8 11" id="KW-0067">ATP-binding</keyword>
<dbReference type="UniPathway" id="UPA00253">
    <property type="reaction ID" value="UER00332"/>
</dbReference>
<dbReference type="EC" id="2.7.7.18" evidence="11"/>